<evidence type="ECO:0000313" key="3">
    <source>
        <dbReference type="Proteomes" id="UP000250257"/>
    </source>
</evidence>
<dbReference type="Pfam" id="PF18994">
    <property type="entry name" value="Prophage_tailD1"/>
    <property type="match status" value="1"/>
</dbReference>
<accession>A0A2X3HD46</accession>
<dbReference type="EMBL" id="UAWT01000026">
    <property type="protein sequence ID" value="SQC70603.1"/>
    <property type="molecule type" value="Genomic_DNA"/>
</dbReference>
<name>A0A2X3HD46_9LIST</name>
<proteinExistence type="predicted"/>
<dbReference type="AlphaFoldDB" id="A0A2X3HD46"/>
<dbReference type="RefSeq" id="WP_258404579.1">
    <property type="nucleotide sequence ID" value="NZ_UAWT01000026.1"/>
</dbReference>
<dbReference type="Gene3D" id="6.20.110.10">
    <property type="match status" value="1"/>
</dbReference>
<dbReference type="Proteomes" id="UP000250257">
    <property type="component" value="Unassembled WGS sequence"/>
</dbReference>
<organism evidence="2 3">
    <name type="scientific">Listeria fleischmannii subsp. fleischmannii</name>
    <dbReference type="NCBI Taxonomy" id="1671902"/>
    <lineage>
        <taxon>Bacteria</taxon>
        <taxon>Bacillati</taxon>
        <taxon>Bacillota</taxon>
        <taxon>Bacilli</taxon>
        <taxon>Bacillales</taxon>
        <taxon>Listeriaceae</taxon>
        <taxon>Listeria</taxon>
    </lineage>
</organism>
<reference evidence="2 3" key="1">
    <citation type="submission" date="2018-06" db="EMBL/GenBank/DDBJ databases">
        <authorList>
            <consortium name="Pathogen Informatics"/>
            <person name="Doyle S."/>
        </authorList>
    </citation>
    <scope>NUCLEOTIDE SEQUENCE [LARGE SCALE GENOMIC DNA]</scope>
    <source>
        <strain evidence="2 3">NCTC13940</strain>
    </source>
</reference>
<feature type="domain" description="Prophage endopeptidase tail N-terminal" evidence="1">
    <location>
        <begin position="3"/>
        <end position="88"/>
    </location>
</feature>
<evidence type="ECO:0000313" key="2">
    <source>
        <dbReference type="EMBL" id="SQC70603.1"/>
    </source>
</evidence>
<evidence type="ECO:0000259" key="1">
    <source>
        <dbReference type="Pfam" id="PF18994"/>
    </source>
</evidence>
<gene>
    <name evidence="2" type="ORF">NCTC13940_02061</name>
</gene>
<protein>
    <submittedName>
        <fullName evidence="2">Prophage endopeptidase tail</fullName>
    </submittedName>
</protein>
<dbReference type="InterPro" id="IPR044051">
    <property type="entry name" value="Prophage_tail_N"/>
</dbReference>
<sequence length="100" mass="11633">MDILVRDKNGLREEILMDVDYTNFKYEYELNSARNLQFTVYQTSLNAFSFDLVEVESVILYDNQQYVVKSISLGMVGEGQVKEVTAHHISLLVWISFNDM</sequence>